<evidence type="ECO:0000256" key="7">
    <source>
        <dbReference type="ARBA" id="ARBA00023237"/>
    </source>
</evidence>
<evidence type="ECO:0000256" key="6">
    <source>
        <dbReference type="ARBA" id="ARBA00023136"/>
    </source>
</evidence>
<dbReference type="PROSITE" id="PS51779">
    <property type="entry name" value="POTRA"/>
    <property type="match status" value="2"/>
</dbReference>
<dbReference type="Gene3D" id="3.10.20.310">
    <property type="entry name" value="membrane protein fhac"/>
    <property type="match status" value="4"/>
</dbReference>
<sequence length="727" mass="78285">MHGDSLGMVAEGNNNMIHPTKLMRGAFLALAILGAAPLAGPSIPLLGAATAQAQEQLVGSVLFEGNRRFTDAQLLAMVDVSASGIFTQQRLASDIESIRQAYDRDGFLTVSVTSRTEATVDGRVRVIFVVNEGDRAGIAAINFTGNNSIQGGNLKGAMLTKETGILSWLFKDDGYDEQKLAVDRERIRLYYANRGFPDAQVTSVGEYDAARNAYFINFTINEGQKYKFAGVGIETSIPGLNTDALRGTVQTGEGSRYSVSELQSTIEDMSYEATTQGYSFADVRARLDRDVANGTFNVTYLVDEGPRVYVERVNITGNDKTRDFVIRRELEFAEGDPFNRALVVRGRNNIDALDYFSSVSVTTAAGSAPDKVVINVAVTEKSTGEYGATAGYSTTDGILGEVSLTERNFLGRGQYLRAAIGASQAGRTFDFSFTEPRFMGLKVSAGIDAYHRINEETTSTFYGSQATGGQLRAGIPLTSDLSSTVFAGLERKIITDVNDNPTYQSSLVVDGQEFNKAYIGYTLTWNGLDDVKKPTEGLYATFTQQYIGWDHNLVKSEARARYFVPVVEDSGIVASLKGQAGVINDLSGNGVHAVEAFNPGTQLIRGFEGRGLGPRLQSGEYLGATMYAGLSAEISFPIPAVPESYGLSGALWADAAWVDGLPRIGTGSAALSNVDAGSQDAPWRTSIGASLIWDSPFGPLRGDFAHVLNKSTSDRTQVFQLSLQTLL</sequence>
<keyword evidence="3" id="KW-0812">Transmembrane</keyword>
<evidence type="ECO:0000259" key="9">
    <source>
        <dbReference type="PROSITE" id="PS51779"/>
    </source>
</evidence>
<dbReference type="NCBIfam" id="TIGR03303">
    <property type="entry name" value="OM_YaeT"/>
    <property type="match status" value="1"/>
</dbReference>
<dbReference type="InterPro" id="IPR010827">
    <property type="entry name" value="BamA/TamA_POTRA"/>
</dbReference>
<evidence type="ECO:0000256" key="8">
    <source>
        <dbReference type="NCBIfam" id="TIGR03303"/>
    </source>
</evidence>
<dbReference type="Gene3D" id="2.40.160.50">
    <property type="entry name" value="membrane protein fhac: a member of the omp85/tpsb transporter family"/>
    <property type="match status" value="1"/>
</dbReference>
<dbReference type="RefSeq" id="WP_212657746.1">
    <property type="nucleotide sequence ID" value="NZ_JAGXTP010000001.1"/>
</dbReference>
<dbReference type="InterPro" id="IPR000184">
    <property type="entry name" value="Bac_surfAg_D15"/>
</dbReference>
<evidence type="ECO:0000256" key="4">
    <source>
        <dbReference type="ARBA" id="ARBA00022729"/>
    </source>
</evidence>
<gene>
    <name evidence="10" type="primary">bamA</name>
    <name evidence="10" type="ORF">KD146_05670</name>
</gene>
<protein>
    <recommendedName>
        <fullName evidence="8">Outer membrane protein assembly factor BamA</fullName>
    </recommendedName>
</protein>
<proteinExistence type="predicted"/>
<dbReference type="Pfam" id="PF07244">
    <property type="entry name" value="POTRA"/>
    <property type="match status" value="4"/>
</dbReference>
<reference evidence="10" key="1">
    <citation type="submission" date="2021-04" db="EMBL/GenBank/DDBJ databases">
        <title>Devosia litorisediminis sp. nov., isolated from a sand dune.</title>
        <authorList>
            <person name="Park S."/>
            <person name="Yoon J.-H."/>
        </authorList>
    </citation>
    <scope>NUCLEOTIDE SEQUENCE</scope>
    <source>
        <strain evidence="10">BSSL-BM10</strain>
    </source>
</reference>
<dbReference type="GO" id="GO:0009279">
    <property type="term" value="C:cell outer membrane"/>
    <property type="evidence" value="ECO:0007669"/>
    <property type="project" value="UniProtKB-UniRule"/>
</dbReference>
<evidence type="ECO:0000256" key="1">
    <source>
        <dbReference type="ARBA" id="ARBA00004370"/>
    </source>
</evidence>
<dbReference type="GO" id="GO:0071709">
    <property type="term" value="P:membrane assembly"/>
    <property type="evidence" value="ECO:0007669"/>
    <property type="project" value="InterPro"/>
</dbReference>
<keyword evidence="2" id="KW-1134">Transmembrane beta strand</keyword>
<name>A0A942I5M4_9HYPH</name>
<dbReference type="Pfam" id="PF01103">
    <property type="entry name" value="Omp85"/>
    <property type="match status" value="1"/>
</dbReference>
<comment type="subcellular location">
    <subcellularLocation>
        <location evidence="1">Membrane</location>
    </subcellularLocation>
</comment>
<dbReference type="InterPro" id="IPR034746">
    <property type="entry name" value="POTRA"/>
</dbReference>
<keyword evidence="7" id="KW-0998">Cell outer membrane</keyword>
<organism evidence="10 11">
    <name type="scientific">Devosia litorisediminis</name>
    <dbReference type="NCBI Taxonomy" id="2829817"/>
    <lineage>
        <taxon>Bacteria</taxon>
        <taxon>Pseudomonadati</taxon>
        <taxon>Pseudomonadota</taxon>
        <taxon>Alphaproteobacteria</taxon>
        <taxon>Hyphomicrobiales</taxon>
        <taxon>Devosiaceae</taxon>
        <taxon>Devosia</taxon>
    </lineage>
</organism>
<dbReference type="InterPro" id="IPR039910">
    <property type="entry name" value="D15-like"/>
</dbReference>
<dbReference type="Proteomes" id="UP000678281">
    <property type="component" value="Unassembled WGS sequence"/>
</dbReference>
<evidence type="ECO:0000256" key="5">
    <source>
        <dbReference type="ARBA" id="ARBA00022737"/>
    </source>
</evidence>
<comment type="caution">
    <text evidence="10">The sequence shown here is derived from an EMBL/GenBank/DDBJ whole genome shotgun (WGS) entry which is preliminary data.</text>
</comment>
<keyword evidence="4" id="KW-0732">Signal</keyword>
<dbReference type="AlphaFoldDB" id="A0A942I5M4"/>
<feature type="domain" description="POTRA" evidence="9">
    <location>
        <begin position="56"/>
        <end position="133"/>
    </location>
</feature>
<evidence type="ECO:0000313" key="11">
    <source>
        <dbReference type="Proteomes" id="UP000678281"/>
    </source>
</evidence>
<accession>A0A942I5M4</accession>
<keyword evidence="6" id="KW-0472">Membrane</keyword>
<dbReference type="InterPro" id="IPR023707">
    <property type="entry name" value="OM_assembly_BamA"/>
</dbReference>
<evidence type="ECO:0000256" key="2">
    <source>
        <dbReference type="ARBA" id="ARBA00022452"/>
    </source>
</evidence>
<feature type="domain" description="POTRA" evidence="9">
    <location>
        <begin position="308"/>
        <end position="381"/>
    </location>
</feature>
<keyword evidence="5" id="KW-0677">Repeat</keyword>
<dbReference type="PANTHER" id="PTHR12815:SF23">
    <property type="entry name" value="OUTER MEMBRANE PROTEIN ASSEMBLY FACTOR BAMA"/>
    <property type="match status" value="1"/>
</dbReference>
<dbReference type="EMBL" id="JAGXTP010000001">
    <property type="protein sequence ID" value="MBS3848182.1"/>
    <property type="molecule type" value="Genomic_DNA"/>
</dbReference>
<evidence type="ECO:0000256" key="3">
    <source>
        <dbReference type="ARBA" id="ARBA00022692"/>
    </source>
</evidence>
<dbReference type="PANTHER" id="PTHR12815">
    <property type="entry name" value="SORTING AND ASSEMBLY MACHINERY SAMM50 PROTEIN FAMILY MEMBER"/>
    <property type="match status" value="1"/>
</dbReference>
<evidence type="ECO:0000313" key="10">
    <source>
        <dbReference type="EMBL" id="MBS3848182.1"/>
    </source>
</evidence>
<dbReference type="PIRSF" id="PIRSF006076">
    <property type="entry name" value="OM_assembly_OMP85"/>
    <property type="match status" value="1"/>
</dbReference>
<keyword evidence="11" id="KW-1185">Reference proteome</keyword>